<evidence type="ECO:0000313" key="1">
    <source>
        <dbReference type="EMBL" id="TFK58290.1"/>
    </source>
</evidence>
<dbReference type="EMBL" id="ML209472">
    <property type="protein sequence ID" value="TFK58290.1"/>
    <property type="molecule type" value="Genomic_DNA"/>
</dbReference>
<accession>A0ACD2ZXX5</accession>
<organism evidence="1 2">
    <name type="scientific">Pluteus cervinus</name>
    <dbReference type="NCBI Taxonomy" id="181527"/>
    <lineage>
        <taxon>Eukaryota</taxon>
        <taxon>Fungi</taxon>
        <taxon>Dikarya</taxon>
        <taxon>Basidiomycota</taxon>
        <taxon>Agaricomycotina</taxon>
        <taxon>Agaricomycetes</taxon>
        <taxon>Agaricomycetidae</taxon>
        <taxon>Agaricales</taxon>
        <taxon>Pluteineae</taxon>
        <taxon>Pluteaceae</taxon>
        <taxon>Pluteus</taxon>
    </lineage>
</organism>
<protein>
    <submittedName>
        <fullName evidence="1">Uncharacterized protein</fullName>
    </submittedName>
</protein>
<dbReference type="Proteomes" id="UP000308600">
    <property type="component" value="Unassembled WGS sequence"/>
</dbReference>
<evidence type="ECO:0000313" key="2">
    <source>
        <dbReference type="Proteomes" id="UP000308600"/>
    </source>
</evidence>
<gene>
    <name evidence="1" type="ORF">BDN72DRAFT_782290</name>
</gene>
<keyword evidence="2" id="KW-1185">Reference proteome</keyword>
<name>A0ACD2ZXX5_9AGAR</name>
<feature type="non-terminal residue" evidence="1">
    <location>
        <position position="154"/>
    </location>
</feature>
<sequence>MAGRAKSKAAKTVEERREYDALMARAVLAYWSELEKPSNRRRGLRTICKDFEAIYFKETGKHARLIHSTLAKLADGGRTQQQASAEWSWLTVPESDVVIIFAKEMAAQGWPESCERLKEHVDMVLRARLGVEFPLGGVGKNWVARFMIRHSDRI</sequence>
<proteinExistence type="predicted"/>
<reference evidence="1 2" key="1">
    <citation type="journal article" date="2019" name="Nat. Ecol. Evol.">
        <title>Megaphylogeny resolves global patterns of mushroom evolution.</title>
        <authorList>
            <person name="Varga T."/>
            <person name="Krizsan K."/>
            <person name="Foldi C."/>
            <person name="Dima B."/>
            <person name="Sanchez-Garcia M."/>
            <person name="Sanchez-Ramirez S."/>
            <person name="Szollosi G.J."/>
            <person name="Szarkandi J.G."/>
            <person name="Papp V."/>
            <person name="Albert L."/>
            <person name="Andreopoulos W."/>
            <person name="Angelini C."/>
            <person name="Antonin V."/>
            <person name="Barry K.W."/>
            <person name="Bougher N.L."/>
            <person name="Buchanan P."/>
            <person name="Buyck B."/>
            <person name="Bense V."/>
            <person name="Catcheside P."/>
            <person name="Chovatia M."/>
            <person name="Cooper J."/>
            <person name="Damon W."/>
            <person name="Desjardin D."/>
            <person name="Finy P."/>
            <person name="Geml J."/>
            <person name="Haridas S."/>
            <person name="Hughes K."/>
            <person name="Justo A."/>
            <person name="Karasinski D."/>
            <person name="Kautmanova I."/>
            <person name="Kiss B."/>
            <person name="Kocsube S."/>
            <person name="Kotiranta H."/>
            <person name="LaButti K.M."/>
            <person name="Lechner B.E."/>
            <person name="Liimatainen K."/>
            <person name="Lipzen A."/>
            <person name="Lukacs Z."/>
            <person name="Mihaltcheva S."/>
            <person name="Morgado L.N."/>
            <person name="Niskanen T."/>
            <person name="Noordeloos M.E."/>
            <person name="Ohm R.A."/>
            <person name="Ortiz-Santana B."/>
            <person name="Ovrebo C."/>
            <person name="Racz N."/>
            <person name="Riley R."/>
            <person name="Savchenko A."/>
            <person name="Shiryaev A."/>
            <person name="Soop K."/>
            <person name="Spirin V."/>
            <person name="Szebenyi C."/>
            <person name="Tomsovsky M."/>
            <person name="Tulloss R.E."/>
            <person name="Uehling J."/>
            <person name="Grigoriev I.V."/>
            <person name="Vagvolgyi C."/>
            <person name="Papp T."/>
            <person name="Martin F.M."/>
            <person name="Miettinen O."/>
            <person name="Hibbett D.S."/>
            <person name="Nagy L.G."/>
        </authorList>
    </citation>
    <scope>NUCLEOTIDE SEQUENCE [LARGE SCALE GENOMIC DNA]</scope>
    <source>
        <strain evidence="1 2">NL-1719</strain>
    </source>
</reference>